<proteinExistence type="predicted"/>
<dbReference type="Proteomes" id="UP000075243">
    <property type="component" value="Chromosome 7"/>
</dbReference>
<dbReference type="Pfam" id="PF07727">
    <property type="entry name" value="RVT_2"/>
    <property type="match status" value="1"/>
</dbReference>
<feature type="domain" description="Reverse transcriptase Ty1/copia-type" evidence="1">
    <location>
        <begin position="1"/>
        <end position="146"/>
    </location>
</feature>
<dbReference type="PANTHER" id="PTHR11439">
    <property type="entry name" value="GAG-POL-RELATED RETROTRANSPOSON"/>
    <property type="match status" value="1"/>
</dbReference>
<dbReference type="CDD" id="cd09272">
    <property type="entry name" value="RNase_HI_RT_Ty1"/>
    <property type="match status" value="1"/>
</dbReference>
<dbReference type="EMBL" id="CM003609">
    <property type="protein sequence ID" value="KYP63507.1"/>
    <property type="molecule type" value="Genomic_DNA"/>
</dbReference>
<evidence type="ECO:0000313" key="3">
    <source>
        <dbReference type="Proteomes" id="UP000075243"/>
    </source>
</evidence>
<protein>
    <recommendedName>
        <fullName evidence="1">Reverse transcriptase Ty1/copia-type domain-containing protein</fullName>
    </recommendedName>
</protein>
<evidence type="ECO:0000259" key="1">
    <source>
        <dbReference type="Pfam" id="PF07727"/>
    </source>
</evidence>
<reference evidence="2 3" key="1">
    <citation type="journal article" date="2012" name="Nat. Biotechnol.">
        <title>Draft genome sequence of pigeonpea (Cajanus cajan), an orphan legume crop of resource-poor farmers.</title>
        <authorList>
            <person name="Varshney R.K."/>
            <person name="Chen W."/>
            <person name="Li Y."/>
            <person name="Bharti A.K."/>
            <person name="Saxena R.K."/>
            <person name="Schlueter J.A."/>
            <person name="Donoghue M.T."/>
            <person name="Azam S."/>
            <person name="Fan G."/>
            <person name="Whaley A.M."/>
            <person name="Farmer A.D."/>
            <person name="Sheridan J."/>
            <person name="Iwata A."/>
            <person name="Tuteja R."/>
            <person name="Penmetsa R.V."/>
            <person name="Wu W."/>
            <person name="Upadhyaya H.D."/>
            <person name="Yang S.P."/>
            <person name="Shah T."/>
            <person name="Saxena K.B."/>
            <person name="Michael T."/>
            <person name="McCombie W.R."/>
            <person name="Yang B."/>
            <person name="Zhang G."/>
            <person name="Yang H."/>
            <person name="Wang J."/>
            <person name="Spillane C."/>
            <person name="Cook D.R."/>
            <person name="May G.D."/>
            <person name="Xu X."/>
            <person name="Jackson S.A."/>
        </authorList>
    </citation>
    <scope>NUCLEOTIDE SEQUENCE [LARGE SCALE GENOMIC DNA]</scope>
    <source>
        <strain evidence="3">cv. Asha</strain>
    </source>
</reference>
<sequence length="308" mass="34694">MHQPQGFHQGNSDLVFKLRKAIYGLKQAPRAWFQKLTVTLLQLGFTQAGSDHSLFISTSSTTSIYILIYVDNIIITSNSSLAIQNLIQTLYQSFSLKDLSKLHHFLGIKVNSDNAGGIHLSQTKYLTDILDKLNMSTAKPIKTPMAPSLKLISDSTQVCHDPSLYRSVIGFLQYLTITRPDIAYTVNKLCQFMHNPFEVHCKATKRLLRYLKGTLHHGLHYKSSSDTEIMAYCDSDWASDQDDMRSTSGNCVYLGSNIVSWMAKKQRVVSRSSTEAKFRSLASLVTKIQYIQNLLSELHIKSSQPPLI</sequence>
<dbReference type="InterPro" id="IPR013103">
    <property type="entry name" value="RVT_2"/>
</dbReference>
<dbReference type="AlphaFoldDB" id="A0A151T8Y6"/>
<dbReference type="Gramene" id="C.cajan_17563.t">
    <property type="protein sequence ID" value="C.cajan_17563.t.cds1"/>
    <property type="gene ID" value="C.cajan_17563"/>
</dbReference>
<evidence type="ECO:0000313" key="2">
    <source>
        <dbReference type="EMBL" id="KYP63507.1"/>
    </source>
</evidence>
<keyword evidence="3" id="KW-1185">Reference proteome</keyword>
<accession>A0A151T8Y6</accession>
<dbReference type="PANTHER" id="PTHR11439:SF455">
    <property type="entry name" value="RLK (RECEPTOR-LIKE PROTEIN KINASE) 8, PUTATIVE-RELATED"/>
    <property type="match status" value="1"/>
</dbReference>
<gene>
    <name evidence="2" type="ORF">KK1_018084</name>
</gene>
<organism evidence="2 3">
    <name type="scientific">Cajanus cajan</name>
    <name type="common">Pigeon pea</name>
    <name type="synonym">Cajanus indicus</name>
    <dbReference type="NCBI Taxonomy" id="3821"/>
    <lineage>
        <taxon>Eukaryota</taxon>
        <taxon>Viridiplantae</taxon>
        <taxon>Streptophyta</taxon>
        <taxon>Embryophyta</taxon>
        <taxon>Tracheophyta</taxon>
        <taxon>Spermatophyta</taxon>
        <taxon>Magnoliopsida</taxon>
        <taxon>eudicotyledons</taxon>
        <taxon>Gunneridae</taxon>
        <taxon>Pentapetalae</taxon>
        <taxon>rosids</taxon>
        <taxon>fabids</taxon>
        <taxon>Fabales</taxon>
        <taxon>Fabaceae</taxon>
        <taxon>Papilionoideae</taxon>
        <taxon>50 kb inversion clade</taxon>
        <taxon>NPAAA clade</taxon>
        <taxon>indigoferoid/millettioid clade</taxon>
        <taxon>Phaseoleae</taxon>
        <taxon>Cajanus</taxon>
    </lineage>
</organism>
<name>A0A151T8Y6_CAJCA</name>
<dbReference type="InterPro" id="IPR043502">
    <property type="entry name" value="DNA/RNA_pol_sf"/>
</dbReference>
<dbReference type="SUPFAM" id="SSF56672">
    <property type="entry name" value="DNA/RNA polymerases"/>
    <property type="match status" value="1"/>
</dbReference>